<dbReference type="PROSITE" id="PS51257">
    <property type="entry name" value="PROKAR_LIPOPROTEIN"/>
    <property type="match status" value="1"/>
</dbReference>
<dbReference type="AlphaFoldDB" id="A0A1H4P4C0"/>
<evidence type="ECO:0008006" key="4">
    <source>
        <dbReference type="Google" id="ProtNLM"/>
    </source>
</evidence>
<evidence type="ECO:0000313" key="2">
    <source>
        <dbReference type="EMBL" id="SEC02280.1"/>
    </source>
</evidence>
<dbReference type="Proteomes" id="UP000183114">
    <property type="component" value="Unassembled WGS sequence"/>
</dbReference>
<dbReference type="RefSeq" id="WP_074871668.1">
    <property type="nucleotide sequence ID" value="NZ_FNTF01000002.1"/>
</dbReference>
<sequence>MKVIFACTLFLSLLFSAACERVVTPDEYFAIAQRVAAKIQREADERIRLEAAGEPEIKYSPEQLRNAEGDLEALVDNLKRASDGGHTLATYFLANLQDNPMFSERSRKETCGLYQKAMDQGLLAAAVGYYHLCDKAYERFDLHNADHLKYLQSLEQLLKKPNVHGDAYPLPAKHSLCFFDEGAPLPQQGALAAMRARAVALVLTEDQYRAEANYILALTRVNRNDRYDSQNIADLDEAEALGCNDFHGLSAMMRNAVKIAEKQ</sequence>
<reference evidence="2 3" key="1">
    <citation type="submission" date="2016-10" db="EMBL/GenBank/DDBJ databases">
        <authorList>
            <person name="de Groot N.N."/>
        </authorList>
    </citation>
    <scope>NUCLEOTIDE SEQUENCE [LARGE SCALE GENOMIC DNA]</scope>
    <source>
        <strain evidence="2 3">BS3655</strain>
    </source>
</reference>
<gene>
    <name evidence="2" type="ORF">SAMN04490185_0676</name>
</gene>
<feature type="chain" id="PRO_5010212811" description="Lipoprotein" evidence="1">
    <location>
        <begin position="18"/>
        <end position="263"/>
    </location>
</feature>
<evidence type="ECO:0000256" key="1">
    <source>
        <dbReference type="SAM" id="SignalP"/>
    </source>
</evidence>
<keyword evidence="1" id="KW-0732">Signal</keyword>
<dbReference type="EMBL" id="FNTF01000002">
    <property type="protein sequence ID" value="SEC02280.1"/>
    <property type="molecule type" value="Genomic_DNA"/>
</dbReference>
<protein>
    <recommendedName>
        <fullName evidence="4">Lipoprotein</fullName>
    </recommendedName>
</protein>
<evidence type="ECO:0000313" key="3">
    <source>
        <dbReference type="Proteomes" id="UP000183114"/>
    </source>
</evidence>
<feature type="signal peptide" evidence="1">
    <location>
        <begin position="1"/>
        <end position="17"/>
    </location>
</feature>
<name>A0A1H4P4C0_9PSED</name>
<accession>A0A1H4P4C0</accession>
<organism evidence="2 3">
    <name type="scientific">Pseudomonas frederiksbergensis</name>
    <dbReference type="NCBI Taxonomy" id="104087"/>
    <lineage>
        <taxon>Bacteria</taxon>
        <taxon>Pseudomonadati</taxon>
        <taxon>Pseudomonadota</taxon>
        <taxon>Gammaproteobacteria</taxon>
        <taxon>Pseudomonadales</taxon>
        <taxon>Pseudomonadaceae</taxon>
        <taxon>Pseudomonas</taxon>
    </lineage>
</organism>
<proteinExistence type="predicted"/>